<feature type="transmembrane region" description="Helical" evidence="1">
    <location>
        <begin position="52"/>
        <end position="82"/>
    </location>
</feature>
<dbReference type="AlphaFoldDB" id="A0A3B0VNP3"/>
<organism evidence="2">
    <name type="scientific">hydrothermal vent metagenome</name>
    <dbReference type="NCBI Taxonomy" id="652676"/>
    <lineage>
        <taxon>unclassified sequences</taxon>
        <taxon>metagenomes</taxon>
        <taxon>ecological metagenomes</taxon>
    </lineage>
</organism>
<keyword evidence="1" id="KW-1133">Transmembrane helix</keyword>
<sequence>MIKALLIILLTTPLIVFAADKPSMTSMWLELVFLAIMLVVLKIAHFSNKNKLILFITYILAGIISQTIWLPVILFIVMYTLFNKNSDDDSYS</sequence>
<keyword evidence="1" id="KW-0812">Transmembrane</keyword>
<feature type="transmembrane region" description="Helical" evidence="1">
    <location>
        <begin position="28"/>
        <end position="45"/>
    </location>
</feature>
<proteinExistence type="predicted"/>
<evidence type="ECO:0000313" key="2">
    <source>
        <dbReference type="EMBL" id="VAW38479.1"/>
    </source>
</evidence>
<reference evidence="2" key="1">
    <citation type="submission" date="2018-06" db="EMBL/GenBank/DDBJ databases">
        <authorList>
            <person name="Zhirakovskaya E."/>
        </authorList>
    </citation>
    <scope>NUCLEOTIDE SEQUENCE</scope>
</reference>
<evidence type="ECO:0000256" key="1">
    <source>
        <dbReference type="SAM" id="Phobius"/>
    </source>
</evidence>
<protein>
    <submittedName>
        <fullName evidence="2">Uncharacterized protein</fullName>
    </submittedName>
</protein>
<keyword evidence="1" id="KW-0472">Membrane</keyword>
<name>A0A3B0VNP3_9ZZZZ</name>
<dbReference type="EMBL" id="UOEW01000205">
    <property type="protein sequence ID" value="VAW38479.1"/>
    <property type="molecule type" value="Genomic_DNA"/>
</dbReference>
<accession>A0A3B0VNP3</accession>
<gene>
    <name evidence="2" type="ORF">MNBD_GAMMA01-1659</name>
</gene>